<comment type="caution">
    <text evidence="1">The sequence shown here is derived from an EMBL/GenBank/DDBJ whole genome shotgun (WGS) entry which is preliminary data.</text>
</comment>
<reference evidence="1 2" key="1">
    <citation type="journal article" date="2018" name="PLoS Genet.">
        <title>Population sequencing reveals clonal diversity and ancestral inbreeding in the grapevine cultivar Chardonnay.</title>
        <authorList>
            <person name="Roach M.J."/>
            <person name="Johnson D.L."/>
            <person name="Bohlmann J."/>
            <person name="van Vuuren H.J."/>
            <person name="Jones S.J."/>
            <person name="Pretorius I.S."/>
            <person name="Schmidt S.A."/>
            <person name="Borneman A.R."/>
        </authorList>
    </citation>
    <scope>NUCLEOTIDE SEQUENCE [LARGE SCALE GENOMIC DNA]</scope>
    <source>
        <strain evidence="2">cv. Chardonnay</strain>
        <tissue evidence="1">Leaf</tissue>
    </source>
</reference>
<dbReference type="AlphaFoldDB" id="A0A438H096"/>
<dbReference type="PANTHER" id="PTHR31973">
    <property type="entry name" value="POLYPROTEIN, PUTATIVE-RELATED"/>
    <property type="match status" value="1"/>
</dbReference>
<sequence>MQNEEVFQRVFWAFHPSIKGFKHCRPMLAIDGTHLYGKYKGTVMIAMGCDGNNQLFPHAFALTEGENVRVPPIRGRGRGDRRAGHQHVPLASTLVQPSHPPVTSTFPLFQSFASLESALSPPDVSTPAHSS</sequence>
<proteinExistence type="predicted"/>
<dbReference type="EMBL" id="QGNW01000305">
    <property type="protein sequence ID" value="RVW77902.1"/>
    <property type="molecule type" value="Genomic_DNA"/>
</dbReference>
<evidence type="ECO:0000313" key="2">
    <source>
        <dbReference type="Proteomes" id="UP000288805"/>
    </source>
</evidence>
<name>A0A438H096_VITVI</name>
<protein>
    <recommendedName>
        <fullName evidence="3">MULE transposase domain-containing protein</fullName>
    </recommendedName>
</protein>
<evidence type="ECO:0000313" key="1">
    <source>
        <dbReference type="EMBL" id="RVW77902.1"/>
    </source>
</evidence>
<dbReference type="Proteomes" id="UP000288805">
    <property type="component" value="Unassembled WGS sequence"/>
</dbReference>
<dbReference type="PANTHER" id="PTHR31973:SF195">
    <property type="entry name" value="MUDR FAMILY TRANSPOSASE"/>
    <property type="match status" value="1"/>
</dbReference>
<evidence type="ECO:0008006" key="3">
    <source>
        <dbReference type="Google" id="ProtNLM"/>
    </source>
</evidence>
<gene>
    <name evidence="1" type="ORF">CK203_054320</name>
</gene>
<organism evidence="1 2">
    <name type="scientific">Vitis vinifera</name>
    <name type="common">Grape</name>
    <dbReference type="NCBI Taxonomy" id="29760"/>
    <lineage>
        <taxon>Eukaryota</taxon>
        <taxon>Viridiplantae</taxon>
        <taxon>Streptophyta</taxon>
        <taxon>Embryophyta</taxon>
        <taxon>Tracheophyta</taxon>
        <taxon>Spermatophyta</taxon>
        <taxon>Magnoliopsida</taxon>
        <taxon>eudicotyledons</taxon>
        <taxon>Gunneridae</taxon>
        <taxon>Pentapetalae</taxon>
        <taxon>rosids</taxon>
        <taxon>Vitales</taxon>
        <taxon>Vitaceae</taxon>
        <taxon>Viteae</taxon>
        <taxon>Vitis</taxon>
    </lineage>
</organism>
<accession>A0A438H096</accession>